<gene>
    <name evidence="3" type="ORF">IEE83_16495</name>
</gene>
<feature type="transmembrane region" description="Helical" evidence="2">
    <location>
        <begin position="74"/>
        <end position="97"/>
    </location>
</feature>
<dbReference type="InterPro" id="IPR050955">
    <property type="entry name" value="Plant_Biomass_Hydrol_Est"/>
</dbReference>
<dbReference type="Proteomes" id="UP000634134">
    <property type="component" value="Unassembled WGS sequence"/>
</dbReference>
<feature type="transmembrane region" description="Helical" evidence="2">
    <location>
        <begin position="103"/>
        <end position="125"/>
    </location>
</feature>
<evidence type="ECO:0008006" key="5">
    <source>
        <dbReference type="Google" id="ProtNLM"/>
    </source>
</evidence>
<feature type="transmembrane region" description="Helical" evidence="2">
    <location>
        <begin position="43"/>
        <end position="62"/>
    </location>
</feature>
<evidence type="ECO:0000313" key="4">
    <source>
        <dbReference type="Proteomes" id="UP000634134"/>
    </source>
</evidence>
<proteinExistence type="predicted"/>
<accession>A0ABR9WDJ8</accession>
<keyword evidence="2" id="KW-0472">Membrane</keyword>
<comment type="caution">
    <text evidence="3">The sequence shown here is derived from an EMBL/GenBank/DDBJ whole genome shotgun (WGS) entry which is preliminary data.</text>
</comment>
<keyword evidence="1" id="KW-0732">Signal</keyword>
<evidence type="ECO:0000256" key="2">
    <source>
        <dbReference type="SAM" id="Phobius"/>
    </source>
</evidence>
<dbReference type="InterPro" id="IPR000801">
    <property type="entry name" value="Esterase-like"/>
</dbReference>
<keyword evidence="2" id="KW-0812">Transmembrane</keyword>
<protein>
    <recommendedName>
        <fullName evidence="5">Peptidase</fullName>
    </recommendedName>
</protein>
<dbReference type="EMBL" id="JACYGY010000001">
    <property type="protein sequence ID" value="MBE9463488.1"/>
    <property type="molecule type" value="Genomic_DNA"/>
</dbReference>
<organism evidence="3 4">
    <name type="scientific">Dyadobacter subterraneus</name>
    <dbReference type="NCBI Taxonomy" id="2773304"/>
    <lineage>
        <taxon>Bacteria</taxon>
        <taxon>Pseudomonadati</taxon>
        <taxon>Bacteroidota</taxon>
        <taxon>Cytophagia</taxon>
        <taxon>Cytophagales</taxon>
        <taxon>Spirosomataceae</taxon>
        <taxon>Dyadobacter</taxon>
    </lineage>
</organism>
<sequence>MKSQSRNFYYSGIFFITLNILTTTFLCIIYLQHGLQIYFLASYPSWLVLVTIIDVISASILLKYYHVKKYRFSFFTGTIYLAASVSLYTILYIMLVFKKLNALYIPVCIFLLVTSLAFYITLIFSNSGKRPLLKFAGILGLILAAILLTSLLWNNYFPSLHLRPVFESINFWTSWCSCIVSGLLLGNLIRELRETKNPARNSVNYSLIVSAPIVFVSVFILGYKLYSESQLVGYPHQISEKARGIASLFEAKHFVNADGDSLRYRFMKPLDYNPQNKYPLVVLLHHGGVHGTDNIIQVEGSAAPFLSNYVNKRKYPAFLFVPQCPQNMSWGDPLFSQLVFEAINDFEEQFSVDIKRRYVMGISGGGYGSWYFIGTHPEMFAAAIPMSGGLDPGLSGNMVNVAVWAFHGDKDALAPVSSTRSIIAGIKKAGGHPRYTEFPNAGHNIDGQVQQIPGLLDWLFSQKRE</sequence>
<dbReference type="InterPro" id="IPR029058">
    <property type="entry name" value="AB_hydrolase_fold"/>
</dbReference>
<dbReference type="PANTHER" id="PTHR43037:SF1">
    <property type="entry name" value="BLL1128 PROTEIN"/>
    <property type="match status" value="1"/>
</dbReference>
<feature type="transmembrane region" description="Helical" evidence="2">
    <location>
        <begin position="7"/>
        <end position="31"/>
    </location>
</feature>
<dbReference type="Gene3D" id="3.40.50.1820">
    <property type="entry name" value="alpha/beta hydrolase"/>
    <property type="match status" value="1"/>
</dbReference>
<feature type="transmembrane region" description="Helical" evidence="2">
    <location>
        <begin position="132"/>
        <end position="152"/>
    </location>
</feature>
<feature type="transmembrane region" description="Helical" evidence="2">
    <location>
        <begin position="202"/>
        <end position="223"/>
    </location>
</feature>
<evidence type="ECO:0000313" key="3">
    <source>
        <dbReference type="EMBL" id="MBE9463488.1"/>
    </source>
</evidence>
<keyword evidence="4" id="KW-1185">Reference proteome</keyword>
<keyword evidence="2" id="KW-1133">Transmembrane helix</keyword>
<reference evidence="4" key="1">
    <citation type="submission" date="2023-07" db="EMBL/GenBank/DDBJ databases">
        <title>Dyadobacter sp. nov 'subterranea' isolated from contaminted grondwater.</title>
        <authorList>
            <person name="Szabo I."/>
            <person name="Al-Omari J."/>
            <person name="Szerdahelyi S.G."/>
            <person name="Rado J."/>
        </authorList>
    </citation>
    <scope>NUCLEOTIDE SEQUENCE [LARGE SCALE GENOMIC DNA]</scope>
    <source>
        <strain evidence="4">UP-52</strain>
    </source>
</reference>
<dbReference type="RefSeq" id="WP_194121616.1">
    <property type="nucleotide sequence ID" value="NZ_JACYGY010000001.1"/>
</dbReference>
<name>A0ABR9WDJ8_9BACT</name>
<dbReference type="Pfam" id="PF00756">
    <property type="entry name" value="Esterase"/>
    <property type="match status" value="1"/>
</dbReference>
<dbReference type="SUPFAM" id="SSF53474">
    <property type="entry name" value="alpha/beta-Hydrolases"/>
    <property type="match status" value="1"/>
</dbReference>
<dbReference type="PANTHER" id="PTHR43037">
    <property type="entry name" value="UNNAMED PRODUCT-RELATED"/>
    <property type="match status" value="1"/>
</dbReference>
<feature type="transmembrane region" description="Helical" evidence="2">
    <location>
        <begin position="172"/>
        <end position="190"/>
    </location>
</feature>
<evidence type="ECO:0000256" key="1">
    <source>
        <dbReference type="ARBA" id="ARBA00022729"/>
    </source>
</evidence>